<dbReference type="Gene3D" id="3.90.180.10">
    <property type="entry name" value="Medium-chain alcohol dehydrogenases, catalytic domain"/>
    <property type="match status" value="1"/>
</dbReference>
<keyword evidence="3" id="KW-0862">Zinc</keyword>
<name>A0A0X3VBX1_9ACTN</name>
<protein>
    <submittedName>
        <fullName evidence="6">Zinc-binding alcohol dehydrogenase</fullName>
    </submittedName>
</protein>
<dbReference type="EMBL" id="LLZG01000058">
    <property type="protein sequence ID" value="KUL41917.1"/>
    <property type="molecule type" value="Genomic_DNA"/>
</dbReference>
<dbReference type="GO" id="GO:0016491">
    <property type="term" value="F:oxidoreductase activity"/>
    <property type="evidence" value="ECO:0007669"/>
    <property type="project" value="UniProtKB-KW"/>
</dbReference>
<dbReference type="PANTHER" id="PTHR42813">
    <property type="entry name" value="ZINC-TYPE ALCOHOL DEHYDROGENASE-LIKE"/>
    <property type="match status" value="1"/>
</dbReference>
<keyword evidence="4" id="KW-0560">Oxidoreductase</keyword>
<comment type="caution">
    <text evidence="6">The sequence shown here is derived from an EMBL/GenBank/DDBJ whole genome shotgun (WGS) entry which is preliminary data.</text>
</comment>
<evidence type="ECO:0000256" key="3">
    <source>
        <dbReference type="ARBA" id="ARBA00022833"/>
    </source>
</evidence>
<evidence type="ECO:0000313" key="6">
    <source>
        <dbReference type="EMBL" id="KUL41917.1"/>
    </source>
</evidence>
<dbReference type="Pfam" id="PF08240">
    <property type="entry name" value="ADH_N"/>
    <property type="match status" value="1"/>
</dbReference>
<dbReference type="AlphaFoldDB" id="A0A0X3VBX1"/>
<dbReference type="InterPro" id="IPR036291">
    <property type="entry name" value="NAD(P)-bd_dom_sf"/>
</dbReference>
<evidence type="ECO:0000256" key="1">
    <source>
        <dbReference type="ARBA" id="ARBA00001947"/>
    </source>
</evidence>
<proteinExistence type="predicted"/>
<dbReference type="RefSeq" id="WP_062701005.1">
    <property type="nucleotide sequence ID" value="NZ_LLZG01000058.1"/>
</dbReference>
<comment type="cofactor">
    <cofactor evidence="1">
        <name>Zn(2+)</name>
        <dbReference type="ChEBI" id="CHEBI:29105"/>
    </cofactor>
</comment>
<dbReference type="SUPFAM" id="SSF51735">
    <property type="entry name" value="NAD(P)-binding Rossmann-fold domains"/>
    <property type="match status" value="1"/>
</dbReference>
<evidence type="ECO:0000313" key="7">
    <source>
        <dbReference type="Proteomes" id="UP000053923"/>
    </source>
</evidence>
<evidence type="ECO:0000256" key="2">
    <source>
        <dbReference type="ARBA" id="ARBA00022723"/>
    </source>
</evidence>
<keyword evidence="7" id="KW-1185">Reference proteome</keyword>
<accession>A0A0X3VBX1</accession>
<organism evidence="6 7">
    <name type="scientific">Streptomyces regalis</name>
    <dbReference type="NCBI Taxonomy" id="68262"/>
    <lineage>
        <taxon>Bacteria</taxon>
        <taxon>Bacillati</taxon>
        <taxon>Actinomycetota</taxon>
        <taxon>Actinomycetes</taxon>
        <taxon>Kitasatosporales</taxon>
        <taxon>Streptomycetaceae</taxon>
        <taxon>Streptomyces</taxon>
    </lineage>
</organism>
<dbReference type="PROSITE" id="PS00059">
    <property type="entry name" value="ADH_ZINC"/>
    <property type="match status" value="1"/>
</dbReference>
<gene>
    <name evidence="6" type="ORF">ADL12_10920</name>
</gene>
<dbReference type="InterPro" id="IPR011032">
    <property type="entry name" value="GroES-like_sf"/>
</dbReference>
<dbReference type="OrthoDB" id="241504at2"/>
<dbReference type="PANTHER" id="PTHR42813:SF7">
    <property type="entry name" value="ALCOHOL DEHYDROGENASE (ZN-DEPENDENT)-RELATED"/>
    <property type="match status" value="1"/>
</dbReference>
<dbReference type="GO" id="GO:0008270">
    <property type="term" value="F:zinc ion binding"/>
    <property type="evidence" value="ECO:0007669"/>
    <property type="project" value="InterPro"/>
</dbReference>
<sequence>MKSLMFVAPGHLRFDEVDAPTIVEGTDALVRPLAATTCDLDHHVIDDKTPFSGFGPFPIGHECVGTVVEVGPDCTDVAVGDVVGVAWHIACGNCAQCRLGHPARCLVHGDAQYGLPVNGAWGGTFDELIRVPYADFNLAKLPADVDPVHLASIGDNLALGWETVMPTVAGISDPKIAVFGGTGSIGLYCVDVAVHCARARTVYYDDDPVRMKVAEQLGAEVHDINGKREKDFHLAVDASCNPERLRKALLSVMPEGYVNSVGIYFDEVQLPLLALYQRGVHFHNGKGHARPNMTPTLEAVAAGTLHPELVTSGVYGWDEIPDVLTSDRAGHKPIFVLEN</sequence>
<keyword evidence="2" id="KW-0479">Metal-binding</keyword>
<dbReference type="SUPFAM" id="SSF50129">
    <property type="entry name" value="GroES-like"/>
    <property type="match status" value="1"/>
</dbReference>
<reference evidence="7" key="1">
    <citation type="submission" date="2015-10" db="EMBL/GenBank/DDBJ databases">
        <authorList>
            <person name="Ju K.-S."/>
            <person name="Doroghazi J.R."/>
            <person name="Metcalf W.W."/>
        </authorList>
    </citation>
    <scope>NUCLEOTIDE SEQUENCE [LARGE SCALE GENOMIC DNA]</scope>
    <source>
        <strain evidence="7">NRRL 3151</strain>
    </source>
</reference>
<dbReference type="InterPro" id="IPR002328">
    <property type="entry name" value="ADH_Zn_CS"/>
</dbReference>
<feature type="domain" description="Alcohol dehydrogenase-like N-terminal" evidence="5">
    <location>
        <begin position="26"/>
        <end position="142"/>
    </location>
</feature>
<dbReference type="InterPro" id="IPR013154">
    <property type="entry name" value="ADH-like_N"/>
</dbReference>
<dbReference type="Gene3D" id="3.40.50.720">
    <property type="entry name" value="NAD(P)-binding Rossmann-like Domain"/>
    <property type="match status" value="1"/>
</dbReference>
<evidence type="ECO:0000259" key="5">
    <source>
        <dbReference type="Pfam" id="PF08240"/>
    </source>
</evidence>
<evidence type="ECO:0000256" key="4">
    <source>
        <dbReference type="ARBA" id="ARBA00023002"/>
    </source>
</evidence>
<dbReference type="Proteomes" id="UP000053923">
    <property type="component" value="Unassembled WGS sequence"/>
</dbReference>